<evidence type="ECO:0000313" key="2">
    <source>
        <dbReference type="EMBL" id="MPC28682.1"/>
    </source>
</evidence>
<accession>A0A5B7E3S8</accession>
<name>A0A5B7E3S8_PORTR</name>
<protein>
    <submittedName>
        <fullName evidence="2">Uncharacterized protein</fullName>
    </submittedName>
</protein>
<feature type="compositionally biased region" description="Polar residues" evidence="1">
    <location>
        <begin position="25"/>
        <end position="42"/>
    </location>
</feature>
<dbReference type="EMBL" id="VSRR010001950">
    <property type="protein sequence ID" value="MPC28682.1"/>
    <property type="molecule type" value="Genomic_DNA"/>
</dbReference>
<sequence length="148" mass="16226">MKGLSKQYVTGRSRHARPLARSGNKPLTATPSHASTSLTQAIDTAGTPRAERGGGCSISIVPVAAARPIIPQFPPRRSRGARQGVLAKVFVPDTRPDPMGTEGTRRQREDYQVNLTSFTQDLQGIVTRISSRIRAIIFYTWLGREWVA</sequence>
<evidence type="ECO:0000256" key="1">
    <source>
        <dbReference type="SAM" id="MobiDB-lite"/>
    </source>
</evidence>
<dbReference type="AlphaFoldDB" id="A0A5B7E3S8"/>
<organism evidence="2 3">
    <name type="scientific">Portunus trituberculatus</name>
    <name type="common">Swimming crab</name>
    <name type="synonym">Neptunus trituberculatus</name>
    <dbReference type="NCBI Taxonomy" id="210409"/>
    <lineage>
        <taxon>Eukaryota</taxon>
        <taxon>Metazoa</taxon>
        <taxon>Ecdysozoa</taxon>
        <taxon>Arthropoda</taxon>
        <taxon>Crustacea</taxon>
        <taxon>Multicrustacea</taxon>
        <taxon>Malacostraca</taxon>
        <taxon>Eumalacostraca</taxon>
        <taxon>Eucarida</taxon>
        <taxon>Decapoda</taxon>
        <taxon>Pleocyemata</taxon>
        <taxon>Brachyura</taxon>
        <taxon>Eubrachyura</taxon>
        <taxon>Portunoidea</taxon>
        <taxon>Portunidae</taxon>
        <taxon>Portuninae</taxon>
        <taxon>Portunus</taxon>
    </lineage>
</organism>
<feature type="region of interest" description="Disordered" evidence="1">
    <location>
        <begin position="1"/>
        <end position="54"/>
    </location>
</feature>
<evidence type="ECO:0000313" key="3">
    <source>
        <dbReference type="Proteomes" id="UP000324222"/>
    </source>
</evidence>
<gene>
    <name evidence="2" type="ORF">E2C01_021892</name>
</gene>
<proteinExistence type="predicted"/>
<dbReference type="Proteomes" id="UP000324222">
    <property type="component" value="Unassembled WGS sequence"/>
</dbReference>
<reference evidence="2 3" key="1">
    <citation type="submission" date="2019-05" db="EMBL/GenBank/DDBJ databases">
        <title>Another draft genome of Portunus trituberculatus and its Hox gene families provides insights of decapod evolution.</title>
        <authorList>
            <person name="Jeong J.-H."/>
            <person name="Song I."/>
            <person name="Kim S."/>
            <person name="Choi T."/>
            <person name="Kim D."/>
            <person name="Ryu S."/>
            <person name="Kim W."/>
        </authorList>
    </citation>
    <scope>NUCLEOTIDE SEQUENCE [LARGE SCALE GENOMIC DNA]</scope>
    <source>
        <tissue evidence="2">Muscle</tissue>
    </source>
</reference>
<keyword evidence="3" id="KW-1185">Reference proteome</keyword>
<comment type="caution">
    <text evidence="2">The sequence shown here is derived from an EMBL/GenBank/DDBJ whole genome shotgun (WGS) entry which is preliminary data.</text>
</comment>